<reference evidence="2" key="1">
    <citation type="journal article" date="2019" name="bioRxiv">
        <title>The Genome of the Zebra Mussel, Dreissena polymorpha: A Resource for Invasive Species Research.</title>
        <authorList>
            <person name="McCartney M.A."/>
            <person name="Auch B."/>
            <person name="Kono T."/>
            <person name="Mallez S."/>
            <person name="Zhang Y."/>
            <person name="Obille A."/>
            <person name="Becker A."/>
            <person name="Abrahante J.E."/>
            <person name="Garbe J."/>
            <person name="Badalamenti J.P."/>
            <person name="Herman A."/>
            <person name="Mangelson H."/>
            <person name="Liachko I."/>
            <person name="Sullivan S."/>
            <person name="Sone E.D."/>
            <person name="Koren S."/>
            <person name="Silverstein K.A.T."/>
            <person name="Beckman K.B."/>
            <person name="Gohl D.M."/>
        </authorList>
    </citation>
    <scope>NUCLEOTIDE SEQUENCE</scope>
    <source>
        <strain evidence="2">Duluth1</strain>
        <tissue evidence="2">Whole animal</tissue>
    </source>
</reference>
<feature type="compositionally biased region" description="Acidic residues" evidence="1">
    <location>
        <begin position="151"/>
        <end position="161"/>
    </location>
</feature>
<protein>
    <submittedName>
        <fullName evidence="2">Uncharacterized protein</fullName>
    </submittedName>
</protein>
<proteinExistence type="predicted"/>
<dbReference type="EMBL" id="JAIWYP010000012">
    <property type="protein sequence ID" value="KAH3730122.1"/>
    <property type="molecule type" value="Genomic_DNA"/>
</dbReference>
<sequence length="231" mass="26499">MASLSVDEIISSMYESDSISMTEYSIPVQNRFKQRQTGGIGSSDGFKQCNENRKGKNSYIDDKLLCIFEKINSVEDKISQCRSDIVRANTNFKRIDDRVCALEQEIARARKELYQSHEAKVQIKYPARLYINGRAKTSRVYSNETVVESRENDEDSDEAGTDESKERQLCVEIDRKTRGLLNELQTPPTGWQKEKKPGQKCTLTDRQTDRRTHGQTKRRLYALPKINFGGA</sequence>
<dbReference type="AlphaFoldDB" id="A0A9D4HR74"/>
<dbReference type="Proteomes" id="UP000828390">
    <property type="component" value="Unassembled WGS sequence"/>
</dbReference>
<reference evidence="2" key="2">
    <citation type="submission" date="2020-11" db="EMBL/GenBank/DDBJ databases">
        <authorList>
            <person name="McCartney M.A."/>
            <person name="Auch B."/>
            <person name="Kono T."/>
            <person name="Mallez S."/>
            <person name="Becker A."/>
            <person name="Gohl D.M."/>
            <person name="Silverstein K.A.T."/>
            <person name="Koren S."/>
            <person name="Bechman K.B."/>
            <person name="Herman A."/>
            <person name="Abrahante J.E."/>
            <person name="Garbe J."/>
        </authorList>
    </citation>
    <scope>NUCLEOTIDE SEQUENCE</scope>
    <source>
        <strain evidence="2">Duluth1</strain>
        <tissue evidence="2">Whole animal</tissue>
    </source>
</reference>
<feature type="region of interest" description="Disordered" evidence="1">
    <location>
        <begin position="145"/>
        <end position="166"/>
    </location>
</feature>
<evidence type="ECO:0000313" key="2">
    <source>
        <dbReference type="EMBL" id="KAH3730122.1"/>
    </source>
</evidence>
<name>A0A9D4HR74_DREPO</name>
<keyword evidence="3" id="KW-1185">Reference proteome</keyword>
<evidence type="ECO:0000256" key="1">
    <source>
        <dbReference type="SAM" id="MobiDB-lite"/>
    </source>
</evidence>
<gene>
    <name evidence="2" type="ORF">DPMN_056102</name>
</gene>
<comment type="caution">
    <text evidence="2">The sequence shown here is derived from an EMBL/GenBank/DDBJ whole genome shotgun (WGS) entry which is preliminary data.</text>
</comment>
<organism evidence="2 3">
    <name type="scientific">Dreissena polymorpha</name>
    <name type="common">Zebra mussel</name>
    <name type="synonym">Mytilus polymorpha</name>
    <dbReference type="NCBI Taxonomy" id="45954"/>
    <lineage>
        <taxon>Eukaryota</taxon>
        <taxon>Metazoa</taxon>
        <taxon>Spiralia</taxon>
        <taxon>Lophotrochozoa</taxon>
        <taxon>Mollusca</taxon>
        <taxon>Bivalvia</taxon>
        <taxon>Autobranchia</taxon>
        <taxon>Heteroconchia</taxon>
        <taxon>Euheterodonta</taxon>
        <taxon>Imparidentia</taxon>
        <taxon>Neoheterodontei</taxon>
        <taxon>Myida</taxon>
        <taxon>Dreissenoidea</taxon>
        <taxon>Dreissenidae</taxon>
        <taxon>Dreissena</taxon>
    </lineage>
</organism>
<evidence type="ECO:0000313" key="3">
    <source>
        <dbReference type="Proteomes" id="UP000828390"/>
    </source>
</evidence>
<accession>A0A9D4HR74</accession>
<feature type="region of interest" description="Disordered" evidence="1">
    <location>
        <begin position="184"/>
        <end position="223"/>
    </location>
</feature>